<dbReference type="EMBL" id="JH600068">
    <property type="protein sequence ID" value="EIG52327.1"/>
    <property type="molecule type" value="Genomic_DNA"/>
</dbReference>
<dbReference type="SUPFAM" id="SSF50341">
    <property type="entry name" value="CheW-like"/>
    <property type="match status" value="1"/>
</dbReference>
<dbReference type="PROSITE" id="PS50109">
    <property type="entry name" value="HIS_KIN"/>
    <property type="match status" value="1"/>
</dbReference>
<evidence type="ECO:0000256" key="5">
    <source>
        <dbReference type="ARBA" id="ARBA00022553"/>
    </source>
</evidence>
<dbReference type="Pfam" id="PF02895">
    <property type="entry name" value="H-kinase_dim"/>
    <property type="match status" value="1"/>
</dbReference>
<dbReference type="AlphaFoldDB" id="I2PXS1"/>
<dbReference type="PRINTS" id="PR00344">
    <property type="entry name" value="BCTRLSENSOR"/>
</dbReference>
<evidence type="ECO:0000259" key="15">
    <source>
        <dbReference type="PROSITE" id="PS50851"/>
    </source>
</evidence>
<dbReference type="SUPFAM" id="SSF47226">
    <property type="entry name" value="Histidine-containing phosphotransfer domain, HPT domain"/>
    <property type="match status" value="1"/>
</dbReference>
<keyword evidence="9" id="KW-0067">ATP-binding</keyword>
<feature type="modified residue" description="Phosphohistidine" evidence="12">
    <location>
        <position position="43"/>
    </location>
</feature>
<keyword evidence="5 12" id="KW-0597">Phosphoprotein</keyword>
<gene>
    <name evidence="17" type="ORF">DesU5LDRAFT_0622</name>
</gene>
<dbReference type="InterPro" id="IPR036641">
    <property type="entry name" value="HPT_dom_sf"/>
</dbReference>
<dbReference type="Pfam" id="PF01584">
    <property type="entry name" value="CheW"/>
    <property type="match status" value="1"/>
</dbReference>
<dbReference type="STRING" id="596152.DesU5LDRAFT_0622"/>
<dbReference type="EC" id="2.7.13.3" evidence="2"/>
<dbReference type="Gene3D" id="1.20.120.160">
    <property type="entry name" value="HPT domain"/>
    <property type="match status" value="1"/>
</dbReference>
<dbReference type="Gene3D" id="2.30.30.40">
    <property type="entry name" value="SH3 Domains"/>
    <property type="match status" value="1"/>
</dbReference>
<comment type="catalytic activity">
    <reaction evidence="1">
        <text>ATP + protein L-histidine = ADP + protein N-phospho-L-histidine.</text>
        <dbReference type="EC" id="2.7.13.3"/>
    </reaction>
</comment>
<dbReference type="InterPro" id="IPR051315">
    <property type="entry name" value="Bact_Chemotaxis_CheA"/>
</dbReference>
<evidence type="ECO:0000256" key="11">
    <source>
        <dbReference type="ARBA" id="ARBA00035100"/>
    </source>
</evidence>
<feature type="domain" description="CheW-like" evidence="15">
    <location>
        <begin position="540"/>
        <end position="670"/>
    </location>
</feature>
<feature type="domain" description="Histidine kinase" evidence="14">
    <location>
        <begin position="402"/>
        <end position="538"/>
    </location>
</feature>
<dbReference type="HOGENOM" id="CLU_000650_3_6_7"/>
<dbReference type="GO" id="GO:0006935">
    <property type="term" value="P:chemotaxis"/>
    <property type="evidence" value="ECO:0007669"/>
    <property type="project" value="UniProtKB-KW"/>
</dbReference>
<dbReference type="SUPFAM" id="SSF47384">
    <property type="entry name" value="Homodimeric domain of signal transducing histidine kinase"/>
    <property type="match status" value="1"/>
</dbReference>
<accession>I2PXS1</accession>
<dbReference type="InterPro" id="IPR036097">
    <property type="entry name" value="HisK_dim/P_sf"/>
</dbReference>
<keyword evidence="6" id="KW-0808">Transferase</keyword>
<dbReference type="SMART" id="SM00073">
    <property type="entry name" value="HPT"/>
    <property type="match status" value="1"/>
</dbReference>
<dbReference type="SMART" id="SM00260">
    <property type="entry name" value="CheW"/>
    <property type="match status" value="1"/>
</dbReference>
<dbReference type="InterPro" id="IPR037006">
    <property type="entry name" value="CheA-like_homodim_sf"/>
</dbReference>
<reference evidence="17" key="1">
    <citation type="submission" date="2011-11" db="EMBL/GenBank/DDBJ databases">
        <title>Improved High-Quality Draft sequence of Desulfovibrio sp. U5L.</title>
        <authorList>
            <consortium name="US DOE Joint Genome Institute"/>
            <person name="Lucas S."/>
            <person name="Han J."/>
            <person name="Lapidus A."/>
            <person name="Cheng J.-F."/>
            <person name="Goodwin L."/>
            <person name="Pitluck S."/>
            <person name="Peters L."/>
            <person name="Ovchinnikova G."/>
            <person name="Held B."/>
            <person name="Detter J.C."/>
            <person name="Han C."/>
            <person name="Tapia R."/>
            <person name="Land M."/>
            <person name="Hauser L."/>
            <person name="Kyrpides N."/>
            <person name="Ivanova N."/>
            <person name="Pagani I."/>
            <person name="Gabster J."/>
            <person name="Walker C."/>
            <person name="Stolyar S."/>
            <person name="Stahl D."/>
            <person name="Arkin A."/>
            <person name="Dehal P."/>
            <person name="Hazen T."/>
            <person name="Woyke T."/>
        </authorList>
    </citation>
    <scope>NUCLEOTIDE SEQUENCE [LARGE SCALE GENOMIC DNA]</scope>
    <source>
        <strain evidence="17">U5L</strain>
    </source>
</reference>
<evidence type="ECO:0000256" key="1">
    <source>
        <dbReference type="ARBA" id="ARBA00000085"/>
    </source>
</evidence>
<dbReference type="PROSITE" id="PS50894">
    <property type="entry name" value="HPT"/>
    <property type="match status" value="1"/>
</dbReference>
<protein>
    <recommendedName>
        <fullName evidence="3">Chemotaxis protein CheA</fullName>
        <ecNumber evidence="2">2.7.13.3</ecNumber>
    </recommendedName>
</protein>
<dbReference type="Pfam" id="PF02518">
    <property type="entry name" value="HATPase_c"/>
    <property type="match status" value="1"/>
</dbReference>
<dbReference type="InterPro" id="IPR036890">
    <property type="entry name" value="HATPase_C_sf"/>
</dbReference>
<dbReference type="Gene3D" id="3.30.565.10">
    <property type="entry name" value="Histidine kinase-like ATPase, C-terminal domain"/>
    <property type="match status" value="1"/>
</dbReference>
<dbReference type="Pfam" id="PF01627">
    <property type="entry name" value="Hpt"/>
    <property type="match status" value="1"/>
</dbReference>
<organism evidence="17">
    <name type="scientific">Desulfovibrio sp. U5L</name>
    <dbReference type="NCBI Taxonomy" id="596152"/>
    <lineage>
        <taxon>Bacteria</taxon>
        <taxon>Pseudomonadati</taxon>
        <taxon>Thermodesulfobacteriota</taxon>
        <taxon>Desulfovibrionia</taxon>
        <taxon>Desulfovibrionales</taxon>
        <taxon>Desulfovibrionaceae</taxon>
        <taxon>Desulfovibrio</taxon>
    </lineage>
</organism>
<dbReference type="SMART" id="SM00387">
    <property type="entry name" value="HATPase_c"/>
    <property type="match status" value="1"/>
</dbReference>
<evidence type="ECO:0000256" key="9">
    <source>
        <dbReference type="ARBA" id="ARBA00022840"/>
    </source>
</evidence>
<dbReference type="PANTHER" id="PTHR43395:SF10">
    <property type="entry name" value="CHEMOTAXIS PROTEIN CHEA"/>
    <property type="match status" value="1"/>
</dbReference>
<dbReference type="InterPro" id="IPR004358">
    <property type="entry name" value="Sig_transdc_His_kin-like_C"/>
</dbReference>
<dbReference type="PROSITE" id="PS50851">
    <property type="entry name" value="CHEW"/>
    <property type="match status" value="1"/>
</dbReference>
<dbReference type="FunFam" id="3.30.565.10:FF:000016">
    <property type="entry name" value="Chemotaxis protein CheA, putative"/>
    <property type="match status" value="1"/>
</dbReference>
<feature type="compositionally biased region" description="Gly residues" evidence="13">
    <location>
        <begin position="672"/>
        <end position="682"/>
    </location>
</feature>
<dbReference type="PANTHER" id="PTHR43395">
    <property type="entry name" value="SENSOR HISTIDINE KINASE CHEA"/>
    <property type="match status" value="1"/>
</dbReference>
<dbReference type="InterPro" id="IPR008207">
    <property type="entry name" value="Sig_transdc_His_kin_Hpt_dom"/>
</dbReference>
<dbReference type="SMART" id="SM01231">
    <property type="entry name" value="H-kinase_dim"/>
    <property type="match status" value="1"/>
</dbReference>
<dbReference type="InterPro" id="IPR004105">
    <property type="entry name" value="CheA-like_dim"/>
</dbReference>
<evidence type="ECO:0000256" key="2">
    <source>
        <dbReference type="ARBA" id="ARBA00012438"/>
    </source>
</evidence>
<sequence>MDHVQAFREEALELLETVEHTVLELEADPQDSDNVDKLFRAMHTIKGSGAMFGFDEVARFTHQVETVWDQVRAGKLTADKDLLDLTLLCRDHILGLLSRGEDEASAEASDGLSGRLRSLAGLEAGGGPAGPASPKVAADGARPVPHAATWWLRYRPKADTYLSGQDPLGLLAEVGALGQARAVVHAEATPPLEVLDPEAVAVWWDVLLVGGAGENALRDVFVFVEDEHDVLVRRLAKTALRATDLDEVQALVAASAFEGAGALATDLDRRLADRVSRRAKPKCKPKDAGDGAASIRVEACRLDRLVDLVGELAIIQSRLSERAAAGVDPAGRAIAEELERVAARLRDETLGLRMVPIGGLYGTLRRLVRDLAGELGKEAAFVGEGGDTELDKHVMDQLKDPLVHILRNSLDHGLESPEKRLAAGKPAQGTVRLQADHVGGEVRIVITDDGGGVDLDRVRQKALEKGLLAPGEDADERAILNCLFCPGFSTAKEVSSVSGRGVGMDVVKRNIEELGGRVSLESRSGLGTTLTVRLPLTLAIIDGLQVRVGNEDYIIPLVAARACLERFLDADPPAVGVVTWRDKMTPCLSLRRIFGVAGPSPRYERVIMVAVGDAEVGLAVDVVVGQRQAVIKKLSDVYRRVECVSGTTVNGDGTISLILDVARLARHAGSLGGGNASGGRGGSSPPDPLDGC</sequence>
<dbReference type="Gene3D" id="1.10.287.560">
    <property type="entry name" value="Histidine kinase CheA-like, homodimeric domain"/>
    <property type="match status" value="1"/>
</dbReference>
<proteinExistence type="predicted"/>
<dbReference type="GO" id="GO:0000155">
    <property type="term" value="F:phosphorelay sensor kinase activity"/>
    <property type="evidence" value="ECO:0007669"/>
    <property type="project" value="InterPro"/>
</dbReference>
<evidence type="ECO:0000256" key="8">
    <source>
        <dbReference type="ARBA" id="ARBA00022777"/>
    </source>
</evidence>
<feature type="region of interest" description="Disordered" evidence="13">
    <location>
        <begin position="672"/>
        <end position="692"/>
    </location>
</feature>
<dbReference type="GO" id="GO:0005737">
    <property type="term" value="C:cytoplasm"/>
    <property type="evidence" value="ECO:0007669"/>
    <property type="project" value="InterPro"/>
</dbReference>
<dbReference type="InterPro" id="IPR036061">
    <property type="entry name" value="CheW-like_dom_sf"/>
</dbReference>
<evidence type="ECO:0000256" key="13">
    <source>
        <dbReference type="SAM" id="MobiDB-lite"/>
    </source>
</evidence>
<evidence type="ECO:0000256" key="6">
    <source>
        <dbReference type="ARBA" id="ARBA00022679"/>
    </source>
</evidence>
<dbReference type="InterPro" id="IPR002545">
    <property type="entry name" value="CheW-lke_dom"/>
</dbReference>
<keyword evidence="10" id="KW-0902">Two-component regulatory system</keyword>
<dbReference type="CDD" id="cd00088">
    <property type="entry name" value="HPT"/>
    <property type="match status" value="1"/>
</dbReference>
<evidence type="ECO:0000313" key="17">
    <source>
        <dbReference type="EMBL" id="EIG52327.1"/>
    </source>
</evidence>
<dbReference type="InterPro" id="IPR003594">
    <property type="entry name" value="HATPase_dom"/>
</dbReference>
<dbReference type="GO" id="GO:0005524">
    <property type="term" value="F:ATP binding"/>
    <property type="evidence" value="ECO:0007669"/>
    <property type="project" value="UniProtKB-KW"/>
</dbReference>
<evidence type="ECO:0000256" key="10">
    <source>
        <dbReference type="ARBA" id="ARBA00023012"/>
    </source>
</evidence>
<evidence type="ECO:0000256" key="12">
    <source>
        <dbReference type="PROSITE-ProRule" id="PRU00110"/>
    </source>
</evidence>
<evidence type="ECO:0000259" key="16">
    <source>
        <dbReference type="PROSITE" id="PS50894"/>
    </source>
</evidence>
<keyword evidence="8 17" id="KW-0418">Kinase</keyword>
<evidence type="ECO:0000259" key="14">
    <source>
        <dbReference type="PROSITE" id="PS50109"/>
    </source>
</evidence>
<dbReference type="SUPFAM" id="SSF55874">
    <property type="entry name" value="ATPase domain of HSP90 chaperone/DNA topoisomerase II/histidine kinase"/>
    <property type="match status" value="1"/>
</dbReference>
<keyword evidence="4" id="KW-0145">Chemotaxis</keyword>
<feature type="domain" description="HPt" evidence="16">
    <location>
        <begin position="1"/>
        <end position="100"/>
    </location>
</feature>
<dbReference type="InterPro" id="IPR005467">
    <property type="entry name" value="His_kinase_dom"/>
</dbReference>
<evidence type="ECO:0000256" key="4">
    <source>
        <dbReference type="ARBA" id="ARBA00022500"/>
    </source>
</evidence>
<evidence type="ECO:0000256" key="7">
    <source>
        <dbReference type="ARBA" id="ARBA00022741"/>
    </source>
</evidence>
<evidence type="ECO:0000256" key="3">
    <source>
        <dbReference type="ARBA" id="ARBA00021495"/>
    </source>
</evidence>
<keyword evidence="7" id="KW-0547">Nucleotide-binding</keyword>
<dbReference type="eggNOG" id="COG0643">
    <property type="taxonomic scope" value="Bacteria"/>
</dbReference>
<name>I2PXS1_9BACT</name>
<comment type="function">
    <text evidence="11">Involved in the transmission of sensory signals from the chemoreceptors to the flagellar motors. CheA is autophosphorylated; it can transfer its phosphate group to either CheB or CheY.</text>
</comment>